<evidence type="ECO:0000256" key="8">
    <source>
        <dbReference type="ARBA" id="ARBA00023136"/>
    </source>
</evidence>
<evidence type="ECO:0000256" key="12">
    <source>
        <dbReference type="SAM" id="MobiDB-lite"/>
    </source>
</evidence>
<feature type="compositionally biased region" description="Basic residues" evidence="12">
    <location>
        <begin position="360"/>
        <end position="371"/>
    </location>
</feature>
<evidence type="ECO:0000256" key="5">
    <source>
        <dbReference type="ARBA" id="ARBA00022692"/>
    </source>
</evidence>
<dbReference type="GO" id="GO:0061617">
    <property type="term" value="C:MICOS complex"/>
    <property type="evidence" value="ECO:0007669"/>
    <property type="project" value="UniProtKB-UniRule"/>
</dbReference>
<dbReference type="InterPro" id="IPR045339">
    <property type="entry name" value="DUF6534"/>
</dbReference>
<feature type="transmembrane region" description="Helical" evidence="11">
    <location>
        <begin position="137"/>
        <end position="160"/>
    </location>
</feature>
<feature type="transmembrane region" description="Helical" evidence="11">
    <location>
        <begin position="180"/>
        <end position="204"/>
    </location>
</feature>
<comment type="subunit">
    <text evidence="11">Component of the mitochondrial contact site and cristae organizing system (MICOS) complex.</text>
</comment>
<accession>A0A8H6SUC6</accession>
<dbReference type="Pfam" id="PF20152">
    <property type="entry name" value="DUF6534"/>
    <property type="match status" value="1"/>
</dbReference>
<feature type="transmembrane region" description="Helical" evidence="11">
    <location>
        <begin position="216"/>
        <end position="238"/>
    </location>
</feature>
<dbReference type="PANTHER" id="PTHR40465:SF1">
    <property type="entry name" value="DUF6534 DOMAIN-CONTAINING PROTEIN"/>
    <property type="match status" value="1"/>
</dbReference>
<comment type="caution">
    <text evidence="14">The sequence shown here is derived from an EMBL/GenBank/DDBJ whole genome shotgun (WGS) entry which is preliminary data.</text>
</comment>
<keyword evidence="11" id="KW-0999">Mitochondrion inner membrane</keyword>
<dbReference type="AlphaFoldDB" id="A0A8H6SUC6"/>
<reference evidence="14" key="1">
    <citation type="submission" date="2020-05" db="EMBL/GenBank/DDBJ databases">
        <title>Mycena genomes resolve the evolution of fungal bioluminescence.</title>
        <authorList>
            <person name="Tsai I.J."/>
        </authorList>
    </citation>
    <scope>NUCLEOTIDE SEQUENCE</scope>
    <source>
        <strain evidence="14">171206Taipei</strain>
    </source>
</reference>
<dbReference type="GO" id="GO:0044284">
    <property type="term" value="C:mitochondrial crista junction"/>
    <property type="evidence" value="ECO:0007669"/>
    <property type="project" value="InterPro"/>
</dbReference>
<keyword evidence="5 11" id="KW-0812">Transmembrane</keyword>
<feature type="region of interest" description="Disordered" evidence="12">
    <location>
        <begin position="336"/>
        <end position="372"/>
    </location>
</feature>
<feature type="transmembrane region" description="Helical" evidence="11">
    <location>
        <begin position="454"/>
        <end position="479"/>
    </location>
</feature>
<dbReference type="OrthoDB" id="3351225at2759"/>
<proteinExistence type="inferred from homology"/>
<dbReference type="RefSeq" id="XP_037221062.1">
    <property type="nucleotide sequence ID" value="XM_037363141.1"/>
</dbReference>
<comment type="caution">
    <text evidence="11">Lacks conserved residue(s) required for the propagation of feature annotation.</text>
</comment>
<feature type="compositionally biased region" description="Pro residues" evidence="12">
    <location>
        <begin position="8"/>
        <end position="22"/>
    </location>
</feature>
<dbReference type="Pfam" id="PF17050">
    <property type="entry name" value="AIM5"/>
    <property type="match status" value="1"/>
</dbReference>
<evidence type="ECO:0000256" key="4">
    <source>
        <dbReference type="ARBA" id="ARBA00018170"/>
    </source>
</evidence>
<sequence>MASLGSNPPGPPVTPPSTPPPNYGPTVSPQLIGSLLQFLLAGMLTVQLYIYHICFPRDPRGIKALVYLVFLLIFARTVLTGTEVEFWFASGFGDIRRFVNPHDLRVYTPIIGPLVLLIVELFFCYRIVALRAKAWPMALLSALFSAAQCACGATCGIFYFIGARAVTSPRHAAYVNLIDFWLICGVIAAVLTTGTITYILLTASVAPSTKTLMKNLIWLTIETTAIAASVEIVAFVLRRVYPTRAYWICPGMMLPGIYANTLLATLNNRALARLYPTEFDATTLAESTIAFSGNPVPTSTCGAGPRTFAAAASLGRQPSVMSLRFAAAFSAARTPSRDNLTPELPSVEDESMADSNSSHTARRSGTIRRKSSMNSLALSDAGTLMEGQMLFAERSEEDMHAKRAVWPGDNQTRTAFAQRECENLEDIEVPCANPLTIRSALSSSRDITFPSRSLILQTMSFLLGPVSGALVAGGLYYGYSTVMQTRTEQHRKDLHILSTRLTTTPALMTAPPPAASRISPTPFSAVLKERWNHEIGALVAEARTWEDRAGDEGQGNMNVSVLSSYFCYVSSFARRSQDGLSEEADKYISHPIWLLSNSKR</sequence>
<dbReference type="EMBL" id="JACAZF010000005">
    <property type="protein sequence ID" value="KAF7304090.1"/>
    <property type="molecule type" value="Genomic_DNA"/>
</dbReference>
<evidence type="ECO:0000256" key="1">
    <source>
        <dbReference type="ARBA" id="ARBA00002689"/>
    </source>
</evidence>
<organism evidence="14 15">
    <name type="scientific">Mycena indigotica</name>
    <dbReference type="NCBI Taxonomy" id="2126181"/>
    <lineage>
        <taxon>Eukaryota</taxon>
        <taxon>Fungi</taxon>
        <taxon>Dikarya</taxon>
        <taxon>Basidiomycota</taxon>
        <taxon>Agaricomycotina</taxon>
        <taxon>Agaricomycetes</taxon>
        <taxon>Agaricomycetidae</taxon>
        <taxon>Agaricales</taxon>
        <taxon>Marasmiineae</taxon>
        <taxon>Mycenaceae</taxon>
        <taxon>Mycena</taxon>
    </lineage>
</organism>
<evidence type="ECO:0000256" key="10">
    <source>
        <dbReference type="ARBA" id="ARBA00032985"/>
    </source>
</evidence>
<name>A0A8H6SUC6_9AGAR</name>
<dbReference type="GeneID" id="59345657"/>
<evidence type="ECO:0000259" key="13">
    <source>
        <dbReference type="Pfam" id="PF20152"/>
    </source>
</evidence>
<dbReference type="GO" id="GO:0042407">
    <property type="term" value="P:cristae formation"/>
    <property type="evidence" value="ECO:0007669"/>
    <property type="project" value="InterPro"/>
</dbReference>
<evidence type="ECO:0000256" key="3">
    <source>
        <dbReference type="ARBA" id="ARBA00009188"/>
    </source>
</evidence>
<evidence type="ECO:0000256" key="2">
    <source>
        <dbReference type="ARBA" id="ARBA00004370"/>
    </source>
</evidence>
<keyword evidence="15" id="KW-1185">Reference proteome</keyword>
<evidence type="ECO:0000256" key="6">
    <source>
        <dbReference type="ARBA" id="ARBA00022989"/>
    </source>
</evidence>
<feature type="transmembrane region" description="Helical" evidence="11">
    <location>
        <begin position="31"/>
        <end position="52"/>
    </location>
</feature>
<gene>
    <name evidence="14" type="ORF">MIND_00640500</name>
</gene>
<dbReference type="PANTHER" id="PTHR40465">
    <property type="entry name" value="CHROMOSOME 1, WHOLE GENOME SHOTGUN SEQUENCE"/>
    <property type="match status" value="1"/>
</dbReference>
<evidence type="ECO:0000256" key="9">
    <source>
        <dbReference type="ARBA" id="ARBA00032159"/>
    </source>
</evidence>
<protein>
    <recommendedName>
        <fullName evidence="4 11">MICOS complex subunit MIC12</fullName>
    </recommendedName>
    <alternativeName>
        <fullName evidence="10 11">Altered inheritance of mitochondria protein 5, mitochondrial</fullName>
    </alternativeName>
    <alternativeName>
        <fullName evidence="9 11">Found in mitochondrial proteome protein 51</fullName>
    </alternativeName>
</protein>
<evidence type="ECO:0000256" key="7">
    <source>
        <dbReference type="ARBA" id="ARBA00023128"/>
    </source>
</evidence>
<comment type="subcellular location">
    <subcellularLocation>
        <location evidence="2">Membrane</location>
    </subcellularLocation>
    <subcellularLocation>
        <location evidence="11">Mitochondrion inner membrane</location>
        <topology evidence="11">Single-pass membrane protein</topology>
    </subcellularLocation>
</comment>
<feature type="region of interest" description="Disordered" evidence="12">
    <location>
        <begin position="1"/>
        <end position="22"/>
    </location>
</feature>
<feature type="domain" description="DUF6534" evidence="13">
    <location>
        <begin position="186"/>
        <end position="270"/>
    </location>
</feature>
<keyword evidence="6 11" id="KW-1133">Transmembrane helix</keyword>
<dbReference type="InterPro" id="IPR031463">
    <property type="entry name" value="Mic12"/>
</dbReference>
<keyword evidence="7 11" id="KW-0496">Mitochondrion</keyword>
<evidence type="ECO:0000313" key="15">
    <source>
        <dbReference type="Proteomes" id="UP000636479"/>
    </source>
</evidence>
<feature type="transmembrane region" description="Helical" evidence="11">
    <location>
        <begin position="104"/>
        <end position="125"/>
    </location>
</feature>
<comment type="similarity">
    <text evidence="3 11">Belongs to the MICOS complex subunit Mic12 family.</text>
</comment>
<dbReference type="Proteomes" id="UP000636479">
    <property type="component" value="Unassembled WGS sequence"/>
</dbReference>
<evidence type="ECO:0000256" key="11">
    <source>
        <dbReference type="RuleBase" id="RU363010"/>
    </source>
</evidence>
<feature type="transmembrane region" description="Helical" evidence="11">
    <location>
        <begin position="64"/>
        <end position="84"/>
    </location>
</feature>
<evidence type="ECO:0000313" key="14">
    <source>
        <dbReference type="EMBL" id="KAF7304090.1"/>
    </source>
</evidence>
<keyword evidence="8 11" id="KW-0472">Membrane</keyword>
<comment type="function">
    <text evidence="1 11">Component of the MICOS complex, a large protein complex of the mitochondrial inner membrane that plays crucial roles in the maintenance of crista junctions, inner membrane architecture, and formation of contact sites to the outer membrane.</text>
</comment>